<evidence type="ECO:0000313" key="8">
    <source>
        <dbReference type="RefSeq" id="XP_022748855.1"/>
    </source>
</evidence>
<proteinExistence type="predicted"/>
<dbReference type="GO" id="GO:0003700">
    <property type="term" value="F:DNA-binding transcription factor activity"/>
    <property type="evidence" value="ECO:0007669"/>
    <property type="project" value="InterPro"/>
</dbReference>
<evidence type="ECO:0000259" key="6">
    <source>
        <dbReference type="PROSITE" id="PS50863"/>
    </source>
</evidence>
<keyword evidence="4" id="KW-0804">Transcription</keyword>
<comment type="subcellular location">
    <subcellularLocation>
        <location evidence="1">Nucleus</location>
    </subcellularLocation>
</comment>
<dbReference type="OrthoDB" id="810421at2759"/>
<gene>
    <name evidence="8" type="primary">LOC111298402</name>
</gene>
<dbReference type="PANTHER" id="PTHR31140:SF146">
    <property type="entry name" value="TF-B3 DOMAIN-CONTAINING PROTEIN"/>
    <property type="match status" value="1"/>
</dbReference>
<dbReference type="Pfam" id="PF02362">
    <property type="entry name" value="B3"/>
    <property type="match status" value="1"/>
</dbReference>
<reference evidence="8" key="1">
    <citation type="submission" date="2025-08" db="UniProtKB">
        <authorList>
            <consortium name="RefSeq"/>
        </authorList>
    </citation>
    <scope>IDENTIFICATION</scope>
    <source>
        <tissue evidence="8">Fruit stalk</tissue>
    </source>
</reference>
<dbReference type="GeneID" id="111298402"/>
<evidence type="ECO:0000256" key="4">
    <source>
        <dbReference type="ARBA" id="ARBA00023163"/>
    </source>
</evidence>
<dbReference type="GO" id="GO:0003677">
    <property type="term" value="F:DNA binding"/>
    <property type="evidence" value="ECO:0007669"/>
    <property type="project" value="UniProtKB-KW"/>
</dbReference>
<dbReference type="KEGG" id="dzi:111298402"/>
<evidence type="ECO:0000256" key="2">
    <source>
        <dbReference type="ARBA" id="ARBA00023015"/>
    </source>
</evidence>
<name>A0A6P5Z8K7_DURZI</name>
<dbReference type="CDD" id="cd10017">
    <property type="entry name" value="B3_DNA"/>
    <property type="match status" value="1"/>
</dbReference>
<dbReference type="GO" id="GO:0005634">
    <property type="term" value="C:nucleus"/>
    <property type="evidence" value="ECO:0007669"/>
    <property type="project" value="UniProtKB-SubCell"/>
</dbReference>
<feature type="domain" description="TF-B3" evidence="6">
    <location>
        <begin position="38"/>
        <end position="101"/>
    </location>
</feature>
<dbReference type="AlphaFoldDB" id="A0A6P5Z8K7"/>
<dbReference type="RefSeq" id="XP_022748855.1">
    <property type="nucleotide sequence ID" value="XM_022893120.1"/>
</dbReference>
<keyword evidence="5" id="KW-0539">Nucleus</keyword>
<evidence type="ECO:0000256" key="1">
    <source>
        <dbReference type="ARBA" id="ARBA00004123"/>
    </source>
</evidence>
<dbReference type="InterPro" id="IPR003340">
    <property type="entry name" value="B3_DNA-bd"/>
</dbReference>
<evidence type="ECO:0000256" key="5">
    <source>
        <dbReference type="ARBA" id="ARBA00023242"/>
    </source>
</evidence>
<dbReference type="InterPro" id="IPR015300">
    <property type="entry name" value="DNA-bd_pseudobarrel_sf"/>
</dbReference>
<dbReference type="Proteomes" id="UP000515121">
    <property type="component" value="Unplaced"/>
</dbReference>
<dbReference type="SUPFAM" id="SSF101936">
    <property type="entry name" value="DNA-binding pseudobarrel domain"/>
    <property type="match status" value="1"/>
</dbReference>
<accession>A0A6P5Z8K7</accession>
<keyword evidence="7" id="KW-1185">Reference proteome</keyword>
<protein>
    <submittedName>
        <fullName evidence="8">Auxin response factor 22-like</fullName>
    </submittedName>
</protein>
<dbReference type="Gene3D" id="2.40.330.10">
    <property type="entry name" value="DNA-binding pseudobarrel domain"/>
    <property type="match status" value="1"/>
</dbReference>
<dbReference type="PANTHER" id="PTHR31140">
    <property type="entry name" value="B3 DOMAIN-CONTAINING TRANSCRIPTION FACTOR ABI3"/>
    <property type="match status" value="1"/>
</dbReference>
<keyword evidence="2" id="KW-0805">Transcription regulation</keyword>
<evidence type="ECO:0000256" key="3">
    <source>
        <dbReference type="ARBA" id="ARBA00023125"/>
    </source>
</evidence>
<dbReference type="InterPro" id="IPR044800">
    <property type="entry name" value="LEC2-like"/>
</dbReference>
<sequence>MEIFTKVLTTADVERRLSSPDICEPALPRSQGCHVMVLQVQDDTGNLWNFGYEIQPGVRPKLVLVSGWIQFIRSKGLRNGDIVILYKEEGAHYKIRVERSDSEKRISESYIAENHYGSGV</sequence>
<organism evidence="7 8">
    <name type="scientific">Durio zibethinus</name>
    <name type="common">Durian</name>
    <dbReference type="NCBI Taxonomy" id="66656"/>
    <lineage>
        <taxon>Eukaryota</taxon>
        <taxon>Viridiplantae</taxon>
        <taxon>Streptophyta</taxon>
        <taxon>Embryophyta</taxon>
        <taxon>Tracheophyta</taxon>
        <taxon>Spermatophyta</taxon>
        <taxon>Magnoliopsida</taxon>
        <taxon>eudicotyledons</taxon>
        <taxon>Gunneridae</taxon>
        <taxon>Pentapetalae</taxon>
        <taxon>rosids</taxon>
        <taxon>malvids</taxon>
        <taxon>Malvales</taxon>
        <taxon>Malvaceae</taxon>
        <taxon>Helicteroideae</taxon>
        <taxon>Durio</taxon>
    </lineage>
</organism>
<keyword evidence="3" id="KW-0238">DNA-binding</keyword>
<dbReference type="PROSITE" id="PS50863">
    <property type="entry name" value="B3"/>
    <property type="match status" value="1"/>
</dbReference>
<evidence type="ECO:0000313" key="7">
    <source>
        <dbReference type="Proteomes" id="UP000515121"/>
    </source>
</evidence>